<dbReference type="InterPro" id="IPR003738">
    <property type="entry name" value="SRAP"/>
</dbReference>
<evidence type="ECO:0000256" key="8">
    <source>
        <dbReference type="RuleBase" id="RU364100"/>
    </source>
</evidence>
<proteinExistence type="inferred from homology"/>
<dbReference type="PANTHER" id="PTHR13604">
    <property type="entry name" value="DC12-RELATED"/>
    <property type="match status" value="1"/>
</dbReference>
<dbReference type="SUPFAM" id="SSF143081">
    <property type="entry name" value="BB1717-like"/>
    <property type="match status" value="1"/>
</dbReference>
<dbReference type="PANTHER" id="PTHR13604:SF0">
    <property type="entry name" value="ABASIC SITE PROCESSING PROTEIN HMCES"/>
    <property type="match status" value="1"/>
</dbReference>
<dbReference type="GO" id="GO:0016829">
    <property type="term" value="F:lyase activity"/>
    <property type="evidence" value="ECO:0007669"/>
    <property type="project" value="UniProtKB-KW"/>
</dbReference>
<evidence type="ECO:0000256" key="6">
    <source>
        <dbReference type="ARBA" id="ARBA00023125"/>
    </source>
</evidence>
<evidence type="ECO:0000256" key="4">
    <source>
        <dbReference type="ARBA" id="ARBA00022801"/>
    </source>
</evidence>
<keyword evidence="7" id="KW-0456">Lyase</keyword>
<dbReference type="Proteomes" id="UP000238589">
    <property type="component" value="Unassembled WGS sequence"/>
</dbReference>
<dbReference type="EMBL" id="PVLQ01000040">
    <property type="protein sequence ID" value="PRD64948.1"/>
    <property type="molecule type" value="Genomic_DNA"/>
</dbReference>
<dbReference type="GO" id="GO:0003697">
    <property type="term" value="F:single-stranded DNA binding"/>
    <property type="evidence" value="ECO:0007669"/>
    <property type="project" value="InterPro"/>
</dbReference>
<keyword evidence="2 8" id="KW-0645">Protease</keyword>
<evidence type="ECO:0000256" key="1">
    <source>
        <dbReference type="ARBA" id="ARBA00008136"/>
    </source>
</evidence>
<evidence type="ECO:0000256" key="3">
    <source>
        <dbReference type="ARBA" id="ARBA00022763"/>
    </source>
</evidence>
<evidence type="ECO:0000313" key="9">
    <source>
        <dbReference type="EMBL" id="PRD64948.1"/>
    </source>
</evidence>
<keyword evidence="3" id="KW-0227">DNA damage</keyword>
<dbReference type="GO" id="GO:0008233">
    <property type="term" value="F:peptidase activity"/>
    <property type="evidence" value="ECO:0007669"/>
    <property type="project" value="UniProtKB-KW"/>
</dbReference>
<evidence type="ECO:0000256" key="7">
    <source>
        <dbReference type="ARBA" id="ARBA00023239"/>
    </source>
</evidence>
<organism evidence="9 10">
    <name type="scientific">Malikia granosa</name>
    <dbReference type="NCBI Taxonomy" id="263067"/>
    <lineage>
        <taxon>Bacteria</taxon>
        <taxon>Pseudomonadati</taxon>
        <taxon>Pseudomonadota</taxon>
        <taxon>Betaproteobacteria</taxon>
        <taxon>Burkholderiales</taxon>
        <taxon>Comamonadaceae</taxon>
        <taxon>Malikia</taxon>
    </lineage>
</organism>
<reference evidence="9 10" key="1">
    <citation type="submission" date="2018-03" db="EMBL/GenBank/DDBJ databases">
        <title>Comparative genomics illustrates the genes involved in a hyperalkaliphilic mechanisms of Serpentinomonas isolated from highly-alkaline calcium-rich serpentinized springs.</title>
        <authorList>
            <person name="Suzuki S."/>
            <person name="Ishii S."/>
            <person name="Walworth N."/>
            <person name="Bird L."/>
            <person name="Kuenen J.G."/>
            <person name="Nealson K.H."/>
        </authorList>
    </citation>
    <scope>NUCLEOTIDE SEQUENCE [LARGE SCALE GENOMIC DNA]</scope>
    <source>
        <strain evidence="9 10">P1</strain>
    </source>
</reference>
<dbReference type="GO" id="GO:0006508">
    <property type="term" value="P:proteolysis"/>
    <property type="evidence" value="ECO:0007669"/>
    <property type="project" value="UniProtKB-KW"/>
</dbReference>
<dbReference type="Gene3D" id="3.90.1680.10">
    <property type="entry name" value="SOS response associated peptidase-like"/>
    <property type="match status" value="1"/>
</dbReference>
<comment type="similarity">
    <text evidence="1 8">Belongs to the SOS response-associated peptidase family.</text>
</comment>
<comment type="caution">
    <text evidence="9">The sequence shown here is derived from an EMBL/GenBank/DDBJ whole genome shotgun (WGS) entry which is preliminary data.</text>
</comment>
<dbReference type="Pfam" id="PF02586">
    <property type="entry name" value="SRAP"/>
    <property type="match status" value="1"/>
</dbReference>
<dbReference type="EC" id="3.4.-.-" evidence="8"/>
<evidence type="ECO:0000313" key="10">
    <source>
        <dbReference type="Proteomes" id="UP000238589"/>
    </source>
</evidence>
<keyword evidence="5" id="KW-0190">Covalent protein-DNA linkage</keyword>
<name>A0A2S9K391_9BURK</name>
<gene>
    <name evidence="9" type="ORF">C6P64_11805</name>
</gene>
<keyword evidence="4 8" id="KW-0378">Hydrolase</keyword>
<dbReference type="GO" id="GO:0106300">
    <property type="term" value="P:protein-DNA covalent cross-linking repair"/>
    <property type="evidence" value="ECO:0007669"/>
    <property type="project" value="InterPro"/>
</dbReference>
<dbReference type="InterPro" id="IPR036590">
    <property type="entry name" value="SRAP-like"/>
</dbReference>
<keyword evidence="6" id="KW-0238">DNA-binding</keyword>
<evidence type="ECO:0000256" key="5">
    <source>
        <dbReference type="ARBA" id="ARBA00023124"/>
    </source>
</evidence>
<evidence type="ECO:0000256" key="2">
    <source>
        <dbReference type="ARBA" id="ARBA00022670"/>
    </source>
</evidence>
<sequence>MISHYESVRHAALYPEAFNLTAPDPLPGRDIWPRRPAVFIRQTPATVEADIEIQPAGRELVQGQFGLTPAWAKSASDAKLRSSKLVNARPDSVVGSKHFDLAWKESRRCIVPMMAFFVDDWRTGKPVPTRIARVDGRPMGVAGLWERWGKVEGESVTGFCLLTVSSHGHGLLHRYDPPGAEKRMPVILNEGAYDAWLNAPLAKATEFMRSYPANWLTANPVEKG</sequence>
<dbReference type="AlphaFoldDB" id="A0A2S9K391"/>
<dbReference type="RefSeq" id="WP_105748771.1">
    <property type="nucleotide sequence ID" value="NZ_PVLQ01000040.1"/>
</dbReference>
<accession>A0A2S9K391</accession>
<protein>
    <recommendedName>
        <fullName evidence="8">Abasic site processing protein</fullName>
        <ecNumber evidence="8">3.4.-.-</ecNumber>
    </recommendedName>
</protein>
<dbReference type="OrthoDB" id="6192129at2"/>
<keyword evidence="10" id="KW-1185">Reference proteome</keyword>